<dbReference type="PANTHER" id="PTHR12979:SF5">
    <property type="entry name" value="CCR4-NOT TRANSCRIPTION COMPLEX SUBUNIT 10"/>
    <property type="match status" value="1"/>
</dbReference>
<sequence length="659" mass="74533">MVDKDEDKSLENITEQEREAAQNAFAEFKKKNYSACLQQINSLDGKASDFKLMHNKAVVEFYKSDCKKFDVFQNSLNTINNKFQIKIDKLDDVDHCIAHFNQAILLFHQRQYSASQRIMDRVYKFIEPMEDTLAKQVSLLAIELQLCMRQPDKALTLLTYIENNLMPESPTIVKGSEKKTKDKDKKIDPLLEELKKKILRYKIRCHLMNHSMGVSLNELQILSKNKPNIDYFFMTANLEYLKGNVQESLKILKNIDQNSLSYSDCGESAIIMINNNTGVIMHSMGKPNLACHYFQEALKKDIEINSNTKKETNDKALHTLGGSKYHEIMYNLGISMLYAGKAAQAFECLIIAVQRYHRNSRLWMRLAECCIMVHKSSNEIDFDLQKKQKDLIVDVIGSKEKQKIVINSNLSNDKKYSSESQSYAVPVPSLEFALLCLRNAFLLIPSDTATSPAPLFLIPGVSPPAPLPNPGPAPSNPLSSDSIQSLKNHILVSSAYVSLCLGDYILSLEYASNLLEQPKMSGVHRLLAHLYAAESLILLDKIGDALDHLNPENVKELSFNFPTDSKNAVKTGPTPNWFPNTLESAHSVLQYNIAVAKTIRGQLDQASALLKQIWQQRSTTCRVPAHIIMLVIYIELKLGHADIARNLIKQHCFQHRISG</sequence>
<accession>A0A9P0B0E8</accession>
<dbReference type="GO" id="GO:0005737">
    <property type="term" value="C:cytoplasm"/>
    <property type="evidence" value="ECO:0007669"/>
    <property type="project" value="UniProtKB-SubCell"/>
</dbReference>
<comment type="similarity">
    <text evidence="1 2">Belongs to the CNOT10 family.</text>
</comment>
<dbReference type="OrthoDB" id="25157at2759"/>
<evidence type="ECO:0000313" key="3">
    <source>
        <dbReference type="EMBL" id="CAH0551424.1"/>
    </source>
</evidence>
<dbReference type="SUPFAM" id="SSF48452">
    <property type="entry name" value="TPR-like"/>
    <property type="match status" value="1"/>
</dbReference>
<keyword evidence="2" id="KW-0810">Translation regulation</keyword>
<dbReference type="GO" id="GO:0006402">
    <property type="term" value="P:mRNA catabolic process"/>
    <property type="evidence" value="ECO:0007669"/>
    <property type="project" value="TreeGrafter"/>
</dbReference>
<evidence type="ECO:0000313" key="4">
    <source>
        <dbReference type="Proteomes" id="UP001154078"/>
    </source>
</evidence>
<keyword evidence="2" id="KW-0539">Nucleus</keyword>
<dbReference type="GO" id="GO:0031047">
    <property type="term" value="P:regulatory ncRNA-mediated gene silencing"/>
    <property type="evidence" value="ECO:0007669"/>
    <property type="project" value="UniProtKB-UniRule"/>
</dbReference>
<reference evidence="3" key="1">
    <citation type="submission" date="2021-12" db="EMBL/GenBank/DDBJ databases">
        <authorList>
            <person name="King R."/>
        </authorList>
    </citation>
    <scope>NUCLEOTIDE SEQUENCE</scope>
</reference>
<evidence type="ECO:0000256" key="2">
    <source>
        <dbReference type="RuleBase" id="RU367083"/>
    </source>
</evidence>
<dbReference type="PANTHER" id="PTHR12979">
    <property type="entry name" value="CCR4-NOT TRANSCRIPTION COMPLEX SUBUNIT 10"/>
    <property type="match status" value="1"/>
</dbReference>
<dbReference type="EMBL" id="OV121133">
    <property type="protein sequence ID" value="CAH0551424.1"/>
    <property type="molecule type" value="Genomic_DNA"/>
</dbReference>
<dbReference type="InterPro" id="IPR039740">
    <property type="entry name" value="CNOT10"/>
</dbReference>
<keyword evidence="4" id="KW-1185">Reference proteome</keyword>
<protein>
    <recommendedName>
        <fullName evidence="2">CCR4-NOT transcription complex subunit 10</fullName>
    </recommendedName>
</protein>
<dbReference type="Gene3D" id="1.25.40.10">
    <property type="entry name" value="Tetratricopeptide repeat domain"/>
    <property type="match status" value="1"/>
</dbReference>
<gene>
    <name evidence="3" type="ORF">MELIAE_LOCUS4030</name>
</gene>
<proteinExistence type="inferred from homology"/>
<evidence type="ECO:0000256" key="1">
    <source>
        <dbReference type="ARBA" id="ARBA00010080"/>
    </source>
</evidence>
<comment type="function">
    <text evidence="2">Component of the CCR4-NOT complex which is one of the major cellular mRNA deadenylases and is linked to various cellular processes including bulk mRNA degradation, miRNA-mediated repression, translational repression during translational initiation and general transcription regulation.</text>
</comment>
<dbReference type="GO" id="GO:0030014">
    <property type="term" value="C:CCR4-NOT complex"/>
    <property type="evidence" value="ECO:0007669"/>
    <property type="project" value="UniProtKB-UniRule"/>
</dbReference>
<organism evidence="3 4">
    <name type="scientific">Brassicogethes aeneus</name>
    <name type="common">Rape pollen beetle</name>
    <name type="synonym">Meligethes aeneus</name>
    <dbReference type="NCBI Taxonomy" id="1431903"/>
    <lineage>
        <taxon>Eukaryota</taxon>
        <taxon>Metazoa</taxon>
        <taxon>Ecdysozoa</taxon>
        <taxon>Arthropoda</taxon>
        <taxon>Hexapoda</taxon>
        <taxon>Insecta</taxon>
        <taxon>Pterygota</taxon>
        <taxon>Neoptera</taxon>
        <taxon>Endopterygota</taxon>
        <taxon>Coleoptera</taxon>
        <taxon>Polyphaga</taxon>
        <taxon>Cucujiformia</taxon>
        <taxon>Nitidulidae</taxon>
        <taxon>Meligethinae</taxon>
        <taxon>Brassicogethes</taxon>
    </lineage>
</organism>
<dbReference type="GO" id="GO:0017148">
    <property type="term" value="P:negative regulation of translation"/>
    <property type="evidence" value="ECO:0007669"/>
    <property type="project" value="TreeGrafter"/>
</dbReference>
<keyword evidence="2" id="KW-0805">Transcription regulation</keyword>
<dbReference type="AlphaFoldDB" id="A0A9P0B0E8"/>
<keyword evidence="2" id="KW-0963">Cytoplasm</keyword>
<dbReference type="InterPro" id="IPR011990">
    <property type="entry name" value="TPR-like_helical_dom_sf"/>
</dbReference>
<dbReference type="GO" id="GO:0005634">
    <property type="term" value="C:nucleus"/>
    <property type="evidence" value="ECO:0007669"/>
    <property type="project" value="UniProtKB-SubCell"/>
</dbReference>
<dbReference type="Proteomes" id="UP001154078">
    <property type="component" value="Chromosome 2"/>
</dbReference>
<keyword evidence="2" id="KW-0943">RNA-mediated gene silencing</keyword>
<keyword evidence="2" id="KW-0804">Transcription</keyword>
<name>A0A9P0B0E8_BRAAE</name>
<comment type="subcellular location">
    <subcellularLocation>
        <location evidence="2">Cytoplasm</location>
    </subcellularLocation>
    <subcellularLocation>
        <location evidence="2">Nucleus</location>
    </subcellularLocation>
</comment>